<accession>A0AA40LVV0</accession>
<feature type="compositionally biased region" description="Basic and acidic residues" evidence="1">
    <location>
        <begin position="15"/>
        <end position="34"/>
    </location>
</feature>
<proteinExistence type="predicted"/>
<protein>
    <submittedName>
        <fullName evidence="3">Uncharacterized protein</fullName>
    </submittedName>
</protein>
<keyword evidence="2" id="KW-0812">Transmembrane</keyword>
<evidence type="ECO:0000313" key="4">
    <source>
        <dbReference type="Proteomes" id="UP001177744"/>
    </source>
</evidence>
<evidence type="ECO:0000256" key="1">
    <source>
        <dbReference type="SAM" id="MobiDB-lite"/>
    </source>
</evidence>
<feature type="transmembrane region" description="Helical" evidence="2">
    <location>
        <begin position="124"/>
        <end position="143"/>
    </location>
</feature>
<dbReference type="AlphaFoldDB" id="A0AA40LVV0"/>
<organism evidence="3 4">
    <name type="scientific">Cnephaeus nilssonii</name>
    <name type="common">Northern bat</name>
    <name type="synonym">Eptesicus nilssonii</name>
    <dbReference type="NCBI Taxonomy" id="3371016"/>
    <lineage>
        <taxon>Eukaryota</taxon>
        <taxon>Metazoa</taxon>
        <taxon>Chordata</taxon>
        <taxon>Craniata</taxon>
        <taxon>Vertebrata</taxon>
        <taxon>Euteleostomi</taxon>
        <taxon>Mammalia</taxon>
        <taxon>Eutheria</taxon>
        <taxon>Laurasiatheria</taxon>
        <taxon>Chiroptera</taxon>
        <taxon>Yangochiroptera</taxon>
        <taxon>Vespertilionidae</taxon>
        <taxon>Cnephaeus</taxon>
    </lineage>
</organism>
<dbReference type="EMBL" id="JAULJE010000002">
    <property type="protein sequence ID" value="KAK1345748.1"/>
    <property type="molecule type" value="Genomic_DNA"/>
</dbReference>
<reference evidence="3" key="1">
    <citation type="submission" date="2023-06" db="EMBL/GenBank/DDBJ databases">
        <title>Reference genome for the Northern bat (Eptesicus nilssonii), a most northern bat species.</title>
        <authorList>
            <person name="Laine V.N."/>
            <person name="Pulliainen A.T."/>
            <person name="Lilley T.M."/>
        </authorList>
    </citation>
    <scope>NUCLEOTIDE SEQUENCE</scope>
    <source>
        <strain evidence="3">BLF_Eptnil</strain>
        <tissue evidence="3">Kidney</tissue>
    </source>
</reference>
<keyword evidence="4" id="KW-1185">Reference proteome</keyword>
<evidence type="ECO:0000256" key="2">
    <source>
        <dbReference type="SAM" id="Phobius"/>
    </source>
</evidence>
<keyword evidence="2" id="KW-1133">Transmembrane helix</keyword>
<comment type="caution">
    <text evidence="3">The sequence shown here is derived from an EMBL/GenBank/DDBJ whole genome shotgun (WGS) entry which is preliminary data.</text>
</comment>
<gene>
    <name evidence="3" type="ORF">QTO34_008212</name>
</gene>
<evidence type="ECO:0000313" key="3">
    <source>
        <dbReference type="EMBL" id="KAK1345748.1"/>
    </source>
</evidence>
<feature type="region of interest" description="Disordered" evidence="1">
    <location>
        <begin position="1"/>
        <end position="34"/>
    </location>
</feature>
<dbReference type="Proteomes" id="UP001177744">
    <property type="component" value="Unassembled WGS sequence"/>
</dbReference>
<name>A0AA40LVV0_CNENI</name>
<keyword evidence="2" id="KW-0472">Membrane</keyword>
<sequence length="148" mass="16993">MAFQCLTHAPTVRPSTEKERTPWPEEKMQEEREHSNVLQAKVGRTAGLPVTKQSESPCPICCRPRERHQVSDPWGQTKPGFSNLGTWVLARKEFRARPKLCTGEEFLVNQGIDLSPWGLWKNHVALTCMIVIFLTIAYLKLLFLKKYT</sequence>